<dbReference type="PANTHER" id="PTHR13236">
    <property type="entry name" value="DYNEIN 2 LIGHT INTERMEDIATE CHAIN, ISOFORM 2"/>
    <property type="match status" value="1"/>
</dbReference>
<evidence type="ECO:0000256" key="10">
    <source>
        <dbReference type="ARBA" id="ARBA00023175"/>
    </source>
</evidence>
<name>A0A0N5CRZ5_THECL</name>
<dbReference type="PANTHER" id="PTHR13236:SF0">
    <property type="entry name" value="CYTOPLASMIC DYNEIN 2 LIGHT INTERMEDIATE CHAIN 1"/>
    <property type="match status" value="1"/>
</dbReference>
<dbReference type="InterPro" id="IPR027417">
    <property type="entry name" value="P-loop_NTPase"/>
</dbReference>
<keyword evidence="7" id="KW-0970">Cilium biogenesis/degradation</keyword>
<feature type="compositionally biased region" description="Basic and acidic residues" evidence="13">
    <location>
        <begin position="365"/>
        <end position="374"/>
    </location>
</feature>
<evidence type="ECO:0000256" key="13">
    <source>
        <dbReference type="SAM" id="MobiDB-lite"/>
    </source>
</evidence>
<keyword evidence="6" id="KW-0493">Microtubule</keyword>
<evidence type="ECO:0000313" key="14">
    <source>
        <dbReference type="EMBL" id="VDM99238.1"/>
    </source>
</evidence>
<evidence type="ECO:0000256" key="8">
    <source>
        <dbReference type="ARBA" id="ARBA00023017"/>
    </source>
</evidence>
<comment type="similarity">
    <text evidence="2">Belongs to the dynein light intermediate chain family.</text>
</comment>
<feature type="region of interest" description="Disordered" evidence="13">
    <location>
        <begin position="351"/>
        <end position="374"/>
    </location>
</feature>
<dbReference type="SUPFAM" id="SSF52540">
    <property type="entry name" value="P-loop containing nucleoside triphosphate hydrolases"/>
    <property type="match status" value="1"/>
</dbReference>
<keyword evidence="8" id="KW-0243">Dynein</keyword>
<keyword evidence="12" id="KW-0966">Cell projection</keyword>
<evidence type="ECO:0000313" key="15">
    <source>
        <dbReference type="Proteomes" id="UP000276776"/>
    </source>
</evidence>
<dbReference type="GO" id="GO:0036064">
    <property type="term" value="C:ciliary basal body"/>
    <property type="evidence" value="ECO:0007669"/>
    <property type="project" value="TreeGrafter"/>
</dbReference>
<dbReference type="GO" id="GO:0045504">
    <property type="term" value="F:dynein heavy chain binding"/>
    <property type="evidence" value="ECO:0007669"/>
    <property type="project" value="TreeGrafter"/>
</dbReference>
<evidence type="ECO:0000256" key="12">
    <source>
        <dbReference type="ARBA" id="ARBA00023273"/>
    </source>
</evidence>
<dbReference type="WBParaSite" id="TCLT_0000299501-mRNA-1">
    <property type="protein sequence ID" value="TCLT_0000299501-mRNA-1"/>
    <property type="gene ID" value="TCLT_0000299501"/>
</dbReference>
<dbReference type="GO" id="GO:0005930">
    <property type="term" value="C:axoneme"/>
    <property type="evidence" value="ECO:0007669"/>
    <property type="project" value="TreeGrafter"/>
</dbReference>
<dbReference type="AlphaFoldDB" id="A0A0N5CRZ5"/>
<keyword evidence="15" id="KW-1185">Reference proteome</keyword>
<reference evidence="14 15" key="2">
    <citation type="submission" date="2018-11" db="EMBL/GenBank/DDBJ databases">
        <authorList>
            <consortium name="Pathogen Informatics"/>
        </authorList>
    </citation>
    <scope>NUCLEOTIDE SEQUENCE [LARGE SCALE GENOMIC DNA]</scope>
</reference>
<dbReference type="GO" id="GO:0035721">
    <property type="term" value="P:intraciliary retrograde transport"/>
    <property type="evidence" value="ECO:0007669"/>
    <property type="project" value="InterPro"/>
</dbReference>
<evidence type="ECO:0000256" key="2">
    <source>
        <dbReference type="ARBA" id="ARBA00006831"/>
    </source>
</evidence>
<organism evidence="16">
    <name type="scientific">Thelazia callipaeda</name>
    <name type="common">Oriental eyeworm</name>
    <name type="synonym">Parasitic nematode</name>
    <dbReference type="NCBI Taxonomy" id="103827"/>
    <lineage>
        <taxon>Eukaryota</taxon>
        <taxon>Metazoa</taxon>
        <taxon>Ecdysozoa</taxon>
        <taxon>Nematoda</taxon>
        <taxon>Chromadorea</taxon>
        <taxon>Rhabditida</taxon>
        <taxon>Spirurina</taxon>
        <taxon>Spiruromorpha</taxon>
        <taxon>Thelazioidea</taxon>
        <taxon>Thelaziidae</taxon>
        <taxon>Thelazia</taxon>
    </lineage>
</organism>
<feature type="region of interest" description="Disordered" evidence="13">
    <location>
        <begin position="315"/>
        <end position="337"/>
    </location>
</feature>
<comment type="subcellular location">
    <subcellularLocation>
        <location evidence="1">Cytoplasm</location>
        <location evidence="1">Cytoskeleton</location>
        <location evidence="1">Cilium basal body</location>
    </subcellularLocation>
</comment>
<evidence type="ECO:0000256" key="11">
    <source>
        <dbReference type="ARBA" id="ARBA00023212"/>
    </source>
</evidence>
<reference evidence="16" key="1">
    <citation type="submission" date="2017-02" db="UniProtKB">
        <authorList>
            <consortium name="WormBaseParasite"/>
        </authorList>
    </citation>
    <scope>IDENTIFICATION</scope>
</reference>
<dbReference type="InterPro" id="IPR040045">
    <property type="entry name" value="DYNC2LI1"/>
</dbReference>
<dbReference type="Proteomes" id="UP000276776">
    <property type="component" value="Unassembled WGS sequence"/>
</dbReference>
<feature type="compositionally biased region" description="Basic and acidic residues" evidence="13">
    <location>
        <begin position="315"/>
        <end position="333"/>
    </location>
</feature>
<proteinExistence type="inferred from homology"/>
<keyword evidence="4" id="KW-0217">Developmental protein</keyword>
<keyword evidence="5" id="KW-0963">Cytoplasm</keyword>
<evidence type="ECO:0000256" key="4">
    <source>
        <dbReference type="ARBA" id="ARBA00022473"/>
    </source>
</evidence>
<keyword evidence="10" id="KW-0505">Motor protein</keyword>
<dbReference type="Gene3D" id="3.40.50.300">
    <property type="entry name" value="P-loop containing nucleotide triphosphate hydrolases"/>
    <property type="match status" value="1"/>
</dbReference>
<evidence type="ECO:0000256" key="7">
    <source>
        <dbReference type="ARBA" id="ARBA00022794"/>
    </source>
</evidence>
<keyword evidence="11" id="KW-0206">Cytoskeleton</keyword>
<dbReference type="OMA" id="FWEIAQG"/>
<dbReference type="STRING" id="103827.A0A0N5CRZ5"/>
<sequence length="374" mass="42872">MVDIWSLAREERLQESKKRAESSHNALIGDDLPARDAHLIICGSKNCGKSSMVMNFLNRNDEDCRPTIALEYTYGRRNRGKVKDVAHIWELGGGTVFSNLLGVPLSADNVLKCSLMIVIDLTTPSEMWDTFYTFIDGCRITVENAQQELLKTSQQESLVKKREIKLKDEQACLSVKFRASLADSEYVDSFAIPLILIASKYDQFQNFEPEIRKNVYKFLRFMAHTNGATLATFSTKMENLAIRSRALISNIVFGTTAQKMICTDHNKPISVPCGSDCLADIGAPPRFNASSSFTEMRNIRDLWHRAFLEHFPSKNTDSKVESDPLEDDRFREPEIDEMIFQRTQELEQYQRYKRDRTALESQTQSEDKQPKNYF</sequence>
<evidence type="ECO:0000256" key="3">
    <source>
        <dbReference type="ARBA" id="ARBA00018863"/>
    </source>
</evidence>
<dbReference type="OrthoDB" id="10263060at2759"/>
<protein>
    <recommendedName>
        <fullName evidence="3">Cytoplasmic dynein 2 light intermediate chain 1</fullName>
    </recommendedName>
</protein>
<dbReference type="EMBL" id="UYYF01000871">
    <property type="protein sequence ID" value="VDM99238.1"/>
    <property type="molecule type" value="Genomic_DNA"/>
</dbReference>
<dbReference type="GO" id="GO:0005868">
    <property type="term" value="C:cytoplasmic dynein complex"/>
    <property type="evidence" value="ECO:0007669"/>
    <property type="project" value="InterPro"/>
</dbReference>
<dbReference type="GO" id="GO:0035735">
    <property type="term" value="P:intraciliary transport involved in cilium assembly"/>
    <property type="evidence" value="ECO:0007669"/>
    <property type="project" value="InterPro"/>
</dbReference>
<evidence type="ECO:0000256" key="5">
    <source>
        <dbReference type="ARBA" id="ARBA00022490"/>
    </source>
</evidence>
<keyword evidence="9" id="KW-0969">Cilium</keyword>
<evidence type="ECO:0000256" key="1">
    <source>
        <dbReference type="ARBA" id="ARBA00004120"/>
    </source>
</evidence>
<evidence type="ECO:0000313" key="16">
    <source>
        <dbReference type="WBParaSite" id="TCLT_0000299501-mRNA-1"/>
    </source>
</evidence>
<gene>
    <name evidence="14" type="ORF">TCLT_LOCUS2996</name>
</gene>
<evidence type="ECO:0000256" key="9">
    <source>
        <dbReference type="ARBA" id="ARBA00023069"/>
    </source>
</evidence>
<accession>A0A0N5CRZ5</accession>
<dbReference type="GO" id="GO:0005874">
    <property type="term" value="C:microtubule"/>
    <property type="evidence" value="ECO:0007669"/>
    <property type="project" value="UniProtKB-KW"/>
</dbReference>
<evidence type="ECO:0000256" key="6">
    <source>
        <dbReference type="ARBA" id="ARBA00022701"/>
    </source>
</evidence>